<keyword evidence="1" id="KW-1133">Transmembrane helix</keyword>
<dbReference type="InterPro" id="IPR018746">
    <property type="entry name" value="DUF2298"/>
</dbReference>
<keyword evidence="3" id="KW-1185">Reference proteome</keyword>
<dbReference type="PATRIC" id="fig|229920.5.peg.2129"/>
<comment type="caution">
    <text evidence="2">The sequence shown here is derived from an EMBL/GenBank/DDBJ whole genome shotgun (WGS) entry which is preliminary data.</text>
</comment>
<feature type="transmembrane region" description="Helical" evidence="1">
    <location>
        <begin position="693"/>
        <end position="711"/>
    </location>
</feature>
<feature type="transmembrane region" description="Helical" evidence="1">
    <location>
        <begin position="620"/>
        <end position="640"/>
    </location>
</feature>
<dbReference type="STRING" id="229920.ADM99_11060"/>
<feature type="transmembrane region" description="Helical" evidence="1">
    <location>
        <begin position="379"/>
        <end position="397"/>
    </location>
</feature>
<evidence type="ECO:0000256" key="1">
    <source>
        <dbReference type="SAM" id="Phobius"/>
    </source>
</evidence>
<dbReference type="Pfam" id="PF10060">
    <property type="entry name" value="DUF2298"/>
    <property type="match status" value="1"/>
</dbReference>
<dbReference type="EMBL" id="LGCK01000010">
    <property type="protein sequence ID" value="KPL71930.1"/>
    <property type="molecule type" value="Genomic_DNA"/>
</dbReference>
<feature type="transmembrane region" description="Helical" evidence="1">
    <location>
        <begin position="432"/>
        <end position="454"/>
    </location>
</feature>
<evidence type="ECO:0008006" key="4">
    <source>
        <dbReference type="Google" id="ProtNLM"/>
    </source>
</evidence>
<feature type="transmembrane region" description="Helical" evidence="1">
    <location>
        <begin position="158"/>
        <end position="179"/>
    </location>
</feature>
<feature type="transmembrane region" description="Helical" evidence="1">
    <location>
        <begin position="403"/>
        <end position="420"/>
    </location>
</feature>
<organism evidence="2 3">
    <name type="scientific">Leptolinea tardivitalis</name>
    <dbReference type="NCBI Taxonomy" id="229920"/>
    <lineage>
        <taxon>Bacteria</taxon>
        <taxon>Bacillati</taxon>
        <taxon>Chloroflexota</taxon>
        <taxon>Anaerolineae</taxon>
        <taxon>Anaerolineales</taxon>
        <taxon>Anaerolineaceae</taxon>
        <taxon>Leptolinea</taxon>
    </lineage>
</organism>
<dbReference type="PANTHER" id="PTHR10790:SF51">
    <property type="entry name" value="TETRATRICOPEPTIDE REPEAT PROTEIN"/>
    <property type="match status" value="1"/>
</dbReference>
<protein>
    <recommendedName>
        <fullName evidence="4">Chlor_Arch_YYY domain-containing protein</fullName>
    </recommendedName>
</protein>
<evidence type="ECO:0000313" key="3">
    <source>
        <dbReference type="Proteomes" id="UP000050430"/>
    </source>
</evidence>
<accession>A0A0N8GLA2</accession>
<name>A0A0N8GLA2_9CHLR</name>
<keyword evidence="1" id="KW-0812">Transmembrane</keyword>
<reference evidence="2 3" key="1">
    <citation type="submission" date="2015-07" db="EMBL/GenBank/DDBJ databases">
        <title>Genome sequence of Leptolinea tardivitalis DSM 16556.</title>
        <authorList>
            <person name="Hemp J."/>
            <person name="Ward L.M."/>
            <person name="Pace L.A."/>
            <person name="Fischer W.W."/>
        </authorList>
    </citation>
    <scope>NUCLEOTIDE SEQUENCE [LARGE SCALE GENOMIC DNA]</scope>
    <source>
        <strain evidence="2 3">YMTK-2</strain>
    </source>
</reference>
<keyword evidence="1" id="KW-0472">Membrane</keyword>
<feature type="transmembrane region" description="Helical" evidence="1">
    <location>
        <begin position="474"/>
        <end position="493"/>
    </location>
</feature>
<feature type="transmembrane region" description="Helical" evidence="1">
    <location>
        <begin position="505"/>
        <end position="534"/>
    </location>
</feature>
<feature type="transmembrane region" description="Helical" evidence="1">
    <location>
        <begin position="96"/>
        <end position="115"/>
    </location>
</feature>
<dbReference type="RefSeq" id="WP_062420606.1">
    <property type="nucleotide sequence ID" value="NZ_BBYA01000002.1"/>
</dbReference>
<dbReference type="OrthoDB" id="134460at2"/>
<feature type="transmembrane region" description="Helical" evidence="1">
    <location>
        <begin position="660"/>
        <end position="681"/>
    </location>
</feature>
<feature type="transmembrane region" description="Helical" evidence="1">
    <location>
        <begin position="324"/>
        <end position="346"/>
    </location>
</feature>
<sequence>MISFLLWILTLFLLGAAAFPVLFWFFPHLADRGYGVAKPAGLLLFGYFYWILVTFGILPNNWTGVAAAFLLVLFVGFLAIRKVGWPVIKSWLHENLWLIAVVEVGFILLFGFFALMRAASPDITGTEKPMELAFINSILHSKVFPPADPWLSGYAISYYYFGYIIVAGIIRLTGTISGVGFNLAVSLWFAMAAAGSFSLVLNILSRIKLHNELKGQSVSVLQRAGWAVLGPIMLIFTANWEGFFELLHSRGLFWDASGHSAFWSWLDLKELTVAPSGVPGWFPTRPGGIWWWRASRVLQDYDFAGRTGEVIDEFPFFSLFLADLHPHVLSIPFVLLACNLALEFFIKASSGRQFRPGWMDVITYWTGSSQADKSVQNSYFPALEFWFAALIFGGLAFINIWDFPIYVGLASVGIVLARYLACGWNRQRILEFFECGLAFGFAGFLLYLPFYTGFASQAGGLLPSLVFFTRGKHLWLMFGVLFIPMLIGLISVIRLEKISLVIRKGLGKAAALLGILWTAMLILGLLITFAPALLGKVSPSLGEKVTLAAGLFMNTQGGGPAKDILLDSTLFRLMAPGSWLTLLLLTALIWGIVLALRDRFQQLQAATIQTDSTAKNDDNAVNTLPFLLLLATVGLGLVMFPEFFYLRDQFGTRMNTIFKFYYQAWILWSAAASVFVFIFWNNLKGITGWVARLLFILSMFAGFLYPFYALVDRFDSFSLERLNLDGSAYFSMAYPAEMEAVNYLSLAPDGTVAEAVGGSYTGYARISTLSGQPTVLGWPGHESQWRGGAIEIGTREPDIKTLYQTSNWEEALRIIQKYQIRYIYIGSLETNTYRVNEEKFKTNLSLVFNRGSVVIYEVPSQLLITPKK</sequence>
<feature type="transmembrane region" description="Helical" evidence="1">
    <location>
        <begin position="65"/>
        <end position="84"/>
    </location>
</feature>
<evidence type="ECO:0000313" key="2">
    <source>
        <dbReference type="EMBL" id="KPL71930.1"/>
    </source>
</evidence>
<feature type="transmembrane region" description="Helical" evidence="1">
    <location>
        <begin position="42"/>
        <end position="58"/>
    </location>
</feature>
<gene>
    <name evidence="2" type="ORF">ADM99_11060</name>
</gene>
<proteinExistence type="predicted"/>
<dbReference type="Proteomes" id="UP000050430">
    <property type="component" value="Unassembled WGS sequence"/>
</dbReference>
<feature type="transmembrane region" description="Helical" evidence="1">
    <location>
        <begin position="577"/>
        <end position="596"/>
    </location>
</feature>
<dbReference type="AlphaFoldDB" id="A0A0N8GLA2"/>
<dbReference type="PANTHER" id="PTHR10790">
    <property type="entry name" value="TPR-DOMAIN CONTAINING PROTEIN"/>
    <property type="match status" value="1"/>
</dbReference>
<feature type="transmembrane region" description="Helical" evidence="1">
    <location>
        <begin position="185"/>
        <end position="204"/>
    </location>
</feature>